<dbReference type="PROSITE" id="PS50893">
    <property type="entry name" value="ABC_TRANSPORTER_2"/>
    <property type="match status" value="1"/>
</dbReference>
<evidence type="ECO:0000259" key="5">
    <source>
        <dbReference type="PROSITE" id="PS50893"/>
    </source>
</evidence>
<organism evidence="6 7">
    <name type="scientific">Alteromonas confluentis</name>
    <dbReference type="NCBI Taxonomy" id="1656094"/>
    <lineage>
        <taxon>Bacteria</taxon>
        <taxon>Pseudomonadati</taxon>
        <taxon>Pseudomonadota</taxon>
        <taxon>Gammaproteobacteria</taxon>
        <taxon>Alteromonadales</taxon>
        <taxon>Alteromonadaceae</taxon>
        <taxon>Alteromonas/Salinimonas group</taxon>
        <taxon>Alteromonas</taxon>
    </lineage>
</organism>
<dbReference type="InterPro" id="IPR003439">
    <property type="entry name" value="ABC_transporter-like_ATP-bd"/>
</dbReference>
<dbReference type="SMART" id="SM00382">
    <property type="entry name" value="AAA"/>
    <property type="match status" value="1"/>
</dbReference>
<dbReference type="GO" id="GO:0005524">
    <property type="term" value="F:ATP binding"/>
    <property type="evidence" value="ECO:0007669"/>
    <property type="project" value="UniProtKB-KW"/>
</dbReference>
<comment type="caution">
    <text evidence="6">The sequence shown here is derived from an EMBL/GenBank/DDBJ whole genome shotgun (WGS) entry which is preliminary data.</text>
</comment>
<keyword evidence="3" id="KW-0547">Nucleotide-binding</keyword>
<keyword evidence="2" id="KW-0813">Transport</keyword>
<dbReference type="Proteomes" id="UP000175691">
    <property type="component" value="Unassembled WGS sequence"/>
</dbReference>
<evidence type="ECO:0000256" key="4">
    <source>
        <dbReference type="ARBA" id="ARBA00022840"/>
    </source>
</evidence>
<dbReference type="GO" id="GO:0016887">
    <property type="term" value="F:ATP hydrolysis activity"/>
    <property type="evidence" value="ECO:0007669"/>
    <property type="project" value="InterPro"/>
</dbReference>
<dbReference type="InterPro" id="IPR027417">
    <property type="entry name" value="P-loop_NTPase"/>
</dbReference>
<protein>
    <submittedName>
        <fullName evidence="6">Multidrug ABC transporter ATP-binding protein</fullName>
    </submittedName>
</protein>
<keyword evidence="7" id="KW-1185">Reference proteome</keyword>
<dbReference type="AlphaFoldDB" id="A0A1E7Z7J3"/>
<gene>
    <name evidence="6" type="ORF">BFC18_17345</name>
</gene>
<comment type="similarity">
    <text evidence="1">Belongs to the ABC transporter superfamily.</text>
</comment>
<accession>A0A1E7Z7J3</accession>
<dbReference type="EMBL" id="MDHN01000039">
    <property type="protein sequence ID" value="OFC69495.1"/>
    <property type="molecule type" value="Genomic_DNA"/>
</dbReference>
<evidence type="ECO:0000256" key="3">
    <source>
        <dbReference type="ARBA" id="ARBA00022741"/>
    </source>
</evidence>
<dbReference type="SUPFAM" id="SSF52540">
    <property type="entry name" value="P-loop containing nucleoside triphosphate hydrolases"/>
    <property type="match status" value="1"/>
</dbReference>
<evidence type="ECO:0000313" key="6">
    <source>
        <dbReference type="EMBL" id="OFC69495.1"/>
    </source>
</evidence>
<evidence type="ECO:0000256" key="2">
    <source>
        <dbReference type="ARBA" id="ARBA00022448"/>
    </source>
</evidence>
<dbReference type="STRING" id="1656094.BFC18_17345"/>
<name>A0A1E7Z7J3_9ALTE</name>
<dbReference type="InterPro" id="IPR003593">
    <property type="entry name" value="AAA+_ATPase"/>
</dbReference>
<evidence type="ECO:0000256" key="1">
    <source>
        <dbReference type="ARBA" id="ARBA00005417"/>
    </source>
</evidence>
<evidence type="ECO:0000313" key="7">
    <source>
        <dbReference type="Proteomes" id="UP000175691"/>
    </source>
</evidence>
<dbReference type="OrthoDB" id="9778547at2"/>
<keyword evidence="4 6" id="KW-0067">ATP-binding</keyword>
<dbReference type="PANTHER" id="PTHR43335">
    <property type="entry name" value="ABC TRANSPORTER, ATP-BINDING PROTEIN"/>
    <property type="match status" value="1"/>
</dbReference>
<dbReference type="Pfam" id="PF00005">
    <property type="entry name" value="ABC_tran"/>
    <property type="match status" value="1"/>
</dbReference>
<feature type="domain" description="ABC transporter" evidence="5">
    <location>
        <begin position="2"/>
        <end position="231"/>
    </location>
</feature>
<reference evidence="6 7" key="1">
    <citation type="submission" date="2016-08" db="EMBL/GenBank/DDBJ databases">
        <authorList>
            <person name="Seilhamer J.J."/>
        </authorList>
    </citation>
    <scope>NUCLEOTIDE SEQUENCE [LARGE SCALE GENOMIC DNA]</scope>
    <source>
        <strain evidence="6 7">KCTC 42603</strain>
    </source>
</reference>
<dbReference type="Gene3D" id="3.40.50.300">
    <property type="entry name" value="P-loop containing nucleotide triphosphate hydrolases"/>
    <property type="match status" value="1"/>
</dbReference>
<dbReference type="PANTHER" id="PTHR43335:SF4">
    <property type="entry name" value="ABC TRANSPORTER, ATP-BINDING PROTEIN"/>
    <property type="match status" value="1"/>
</dbReference>
<sequence>MIVVDNLSRHFHRLKAVDELSFTIKPGEIVGFLGPNGAGKSTTMKMLTGFLEPTSGSIEINGQNMPGDAKALQEVIGYLPEGAPLYGDMTVFQFLCFIAGVRGLKGKRRKARLQNVIEQVELHDVLNRQIDKLSKGFRHRIGLAQAIIHDPDILILDEPTDGLDPNQKHEVRELIKKLSKEKIVIISTHILEEVSAVCNRALIIHEGKKLFDGTPYELQCRSRYHQAITLHFSYAADISGLAEIDGVEEMEIDRETGDITLFPEPGKLIMAPVTEHVSHFRLPVDKFTIETGRLDDVFREITIGKGA</sequence>
<dbReference type="RefSeq" id="WP_070126637.1">
    <property type="nucleotide sequence ID" value="NZ_MDHN01000039.1"/>
</dbReference>
<proteinExistence type="inferred from homology"/>